<name>A0ABU3VZY9_9GAMM</name>
<evidence type="ECO:0000259" key="7">
    <source>
        <dbReference type="Pfam" id="PF13442"/>
    </source>
</evidence>
<dbReference type="PROSITE" id="PS51257">
    <property type="entry name" value="PROKAR_LIPOPROTEIN"/>
    <property type="match status" value="1"/>
</dbReference>
<protein>
    <submittedName>
        <fullName evidence="8">C-type cytochrome</fullName>
    </submittedName>
</protein>
<keyword evidence="5" id="KW-0408">Iron</keyword>
<dbReference type="EMBL" id="JAWIIJ010000008">
    <property type="protein sequence ID" value="MDV2079517.1"/>
    <property type="molecule type" value="Genomic_DNA"/>
</dbReference>
<dbReference type="Pfam" id="PF13442">
    <property type="entry name" value="Cytochrome_CBB3"/>
    <property type="match status" value="1"/>
</dbReference>
<feature type="domain" description="Cytochrome c" evidence="7">
    <location>
        <begin position="42"/>
        <end position="114"/>
    </location>
</feature>
<keyword evidence="6" id="KW-0732">Signal</keyword>
<dbReference type="InterPro" id="IPR036909">
    <property type="entry name" value="Cyt_c-like_dom_sf"/>
</dbReference>
<dbReference type="InterPro" id="IPR009056">
    <property type="entry name" value="Cyt_c-like_dom"/>
</dbReference>
<proteinExistence type="predicted"/>
<evidence type="ECO:0000256" key="1">
    <source>
        <dbReference type="ARBA" id="ARBA00022448"/>
    </source>
</evidence>
<feature type="signal peptide" evidence="6">
    <location>
        <begin position="1"/>
        <end position="18"/>
    </location>
</feature>
<organism evidence="8 9">
    <name type="scientific">Marinobacter xestospongiae</name>
    <dbReference type="NCBI Taxonomy" id="994319"/>
    <lineage>
        <taxon>Bacteria</taxon>
        <taxon>Pseudomonadati</taxon>
        <taxon>Pseudomonadota</taxon>
        <taxon>Gammaproteobacteria</taxon>
        <taxon>Pseudomonadales</taxon>
        <taxon>Marinobacteraceae</taxon>
        <taxon>Marinobacter</taxon>
    </lineage>
</organism>
<keyword evidence="1" id="KW-0813">Transport</keyword>
<dbReference type="SUPFAM" id="SSF46626">
    <property type="entry name" value="Cytochrome c"/>
    <property type="match status" value="1"/>
</dbReference>
<gene>
    <name evidence="8" type="ORF">RYS15_12560</name>
</gene>
<keyword evidence="2" id="KW-0349">Heme</keyword>
<evidence type="ECO:0000256" key="5">
    <source>
        <dbReference type="ARBA" id="ARBA00023004"/>
    </source>
</evidence>
<reference evidence="8 9" key="1">
    <citation type="submission" date="2023-10" db="EMBL/GenBank/DDBJ databases">
        <title>Characteristics and mechanism of a salt-tolerant marine origin heterotrophic nitrifying- aerobic denitrifying bacteria Marinobacter xestospongiae HN1.</title>
        <authorList>
            <person name="Qi R."/>
        </authorList>
    </citation>
    <scope>NUCLEOTIDE SEQUENCE [LARGE SCALE GENOMIC DNA]</scope>
    <source>
        <strain evidence="8 9">HN1</strain>
    </source>
</reference>
<evidence type="ECO:0000256" key="2">
    <source>
        <dbReference type="ARBA" id="ARBA00022617"/>
    </source>
</evidence>
<keyword evidence="3" id="KW-0479">Metal-binding</keyword>
<evidence type="ECO:0000256" key="3">
    <source>
        <dbReference type="ARBA" id="ARBA00022723"/>
    </source>
</evidence>
<dbReference type="Gene3D" id="1.10.760.10">
    <property type="entry name" value="Cytochrome c-like domain"/>
    <property type="match status" value="1"/>
</dbReference>
<dbReference type="PANTHER" id="PTHR40942">
    <property type="match status" value="1"/>
</dbReference>
<sequence>MRKAPLSLLALTVAGLLAGCDQGPDQATVVAYAASAQPADPALAEIYQRSCQACHSRGTSDAPLVGDETAWQPRLEQGMDTLLTHVVEGYGGMPPYGLCMDCNAAEFEQLIQFMSHYPDNS</sequence>
<dbReference type="RefSeq" id="WP_316974057.1">
    <property type="nucleotide sequence ID" value="NZ_JAWIIJ010000008.1"/>
</dbReference>
<keyword evidence="9" id="KW-1185">Reference proteome</keyword>
<dbReference type="PRINTS" id="PR00607">
    <property type="entry name" value="CYTCHROMECIE"/>
</dbReference>
<dbReference type="InterPro" id="IPR002323">
    <property type="entry name" value="Cyt_CIE"/>
</dbReference>
<dbReference type="PANTHER" id="PTHR40942:SF4">
    <property type="entry name" value="CYTOCHROME C5"/>
    <property type="match status" value="1"/>
</dbReference>
<evidence type="ECO:0000313" key="8">
    <source>
        <dbReference type="EMBL" id="MDV2079517.1"/>
    </source>
</evidence>
<evidence type="ECO:0000313" key="9">
    <source>
        <dbReference type="Proteomes" id="UP001269819"/>
    </source>
</evidence>
<evidence type="ECO:0000256" key="6">
    <source>
        <dbReference type="SAM" id="SignalP"/>
    </source>
</evidence>
<feature type="chain" id="PRO_5046629439" evidence="6">
    <location>
        <begin position="19"/>
        <end position="121"/>
    </location>
</feature>
<dbReference type="Proteomes" id="UP001269819">
    <property type="component" value="Unassembled WGS sequence"/>
</dbReference>
<evidence type="ECO:0000256" key="4">
    <source>
        <dbReference type="ARBA" id="ARBA00022982"/>
    </source>
</evidence>
<keyword evidence="4" id="KW-0249">Electron transport</keyword>
<comment type="caution">
    <text evidence="8">The sequence shown here is derived from an EMBL/GenBank/DDBJ whole genome shotgun (WGS) entry which is preliminary data.</text>
</comment>
<accession>A0ABU3VZY9</accession>